<protein>
    <recommendedName>
        <fullName evidence="6">HIT domain-containing protein</fullName>
    </recommendedName>
</protein>
<dbReference type="Pfam" id="PF01230">
    <property type="entry name" value="HIT"/>
    <property type="match status" value="1"/>
</dbReference>
<evidence type="ECO:0000313" key="8">
    <source>
        <dbReference type="Proteomes" id="UP000001307"/>
    </source>
</evidence>
<reference evidence="7 8" key="1">
    <citation type="journal article" date="2010" name="Science">
        <title>Plasticity of animal genome architecture unmasked by rapid evolution of a pelagic tunicate.</title>
        <authorList>
            <person name="Denoeud F."/>
            <person name="Henriet S."/>
            <person name="Mungpakdee S."/>
            <person name="Aury J.M."/>
            <person name="Da Silva C."/>
            <person name="Brinkmann H."/>
            <person name="Mikhaleva J."/>
            <person name="Olsen L.C."/>
            <person name="Jubin C."/>
            <person name="Canestro C."/>
            <person name="Bouquet J.M."/>
            <person name="Danks G."/>
            <person name="Poulain J."/>
            <person name="Campsteijn C."/>
            <person name="Adamski M."/>
            <person name="Cross I."/>
            <person name="Yadetie F."/>
            <person name="Muffato M."/>
            <person name="Louis A."/>
            <person name="Butcher S."/>
            <person name="Tsagkogeorga G."/>
            <person name="Konrad A."/>
            <person name="Singh S."/>
            <person name="Jensen M.F."/>
            <person name="Cong E.H."/>
            <person name="Eikeseth-Otteraa H."/>
            <person name="Noel B."/>
            <person name="Anthouard V."/>
            <person name="Porcel B.M."/>
            <person name="Kachouri-Lafond R."/>
            <person name="Nishino A."/>
            <person name="Ugolini M."/>
            <person name="Chourrout P."/>
            <person name="Nishida H."/>
            <person name="Aasland R."/>
            <person name="Huzurbazar S."/>
            <person name="Westhof E."/>
            <person name="Delsuc F."/>
            <person name="Lehrach H."/>
            <person name="Reinhardt R."/>
            <person name="Weissenbach J."/>
            <person name="Roy S.W."/>
            <person name="Artiguenave F."/>
            <person name="Postlethwait J.H."/>
            <person name="Manak J.R."/>
            <person name="Thompson E.M."/>
            <person name="Jaillon O."/>
            <person name="Du Pasquier L."/>
            <person name="Boudinot P."/>
            <person name="Liberles D.A."/>
            <person name="Volff J.N."/>
            <person name="Philippe H."/>
            <person name="Lenhard B."/>
            <person name="Roest Crollius H."/>
            <person name="Wincker P."/>
            <person name="Chourrout D."/>
        </authorList>
    </citation>
    <scope>NUCLEOTIDE SEQUENCE [LARGE SCALE GENOMIC DNA]</scope>
</reference>
<accession>E4WXE1</accession>
<feature type="active site" description="Tele-AMP-histidine intermediate" evidence="3">
    <location>
        <position position="119"/>
    </location>
</feature>
<dbReference type="FunCoup" id="E4WXE1">
    <property type="interactions" value="143"/>
</dbReference>
<evidence type="ECO:0000256" key="5">
    <source>
        <dbReference type="PROSITE-ProRule" id="PRU00464"/>
    </source>
</evidence>
<gene>
    <name evidence="7" type="ORF">GSOID_T00011575001</name>
</gene>
<evidence type="ECO:0000256" key="1">
    <source>
        <dbReference type="ARBA" id="ARBA00024472"/>
    </source>
</evidence>
<evidence type="ECO:0000256" key="2">
    <source>
        <dbReference type="ARBA" id="ARBA00025764"/>
    </source>
</evidence>
<comment type="similarity">
    <text evidence="2">Belongs to the HINT family.</text>
</comment>
<keyword evidence="8" id="KW-1185">Reference proteome</keyword>
<dbReference type="CDD" id="cd01276">
    <property type="entry name" value="PKCI_related"/>
    <property type="match status" value="1"/>
</dbReference>
<comment type="catalytic activity">
    <reaction evidence="1">
        <text>adenosine 5'-phosphoramidate + H2O = NH4(+) + AMP</text>
        <dbReference type="Rhea" id="RHEA:67916"/>
        <dbReference type="ChEBI" id="CHEBI:15377"/>
        <dbReference type="ChEBI" id="CHEBI:28938"/>
        <dbReference type="ChEBI" id="CHEBI:57890"/>
        <dbReference type="ChEBI" id="CHEBI:456215"/>
    </reaction>
</comment>
<name>E4WXE1_OIKDI</name>
<dbReference type="InterPro" id="IPR036265">
    <property type="entry name" value="HIT-like_sf"/>
</dbReference>
<proteinExistence type="inferred from homology"/>
<evidence type="ECO:0000313" key="7">
    <source>
        <dbReference type="EMBL" id="CBY22033.1"/>
    </source>
</evidence>
<dbReference type="Gene3D" id="3.30.428.10">
    <property type="entry name" value="HIT-like"/>
    <property type="match status" value="1"/>
</dbReference>
<evidence type="ECO:0000256" key="4">
    <source>
        <dbReference type="PIRSR" id="PIRSR601310-3"/>
    </source>
</evidence>
<feature type="domain" description="HIT" evidence="6">
    <location>
        <begin position="25"/>
        <end position="133"/>
    </location>
</feature>
<organism evidence="7 8">
    <name type="scientific">Oikopleura dioica</name>
    <name type="common">Tunicate</name>
    <dbReference type="NCBI Taxonomy" id="34765"/>
    <lineage>
        <taxon>Eukaryota</taxon>
        <taxon>Metazoa</taxon>
        <taxon>Chordata</taxon>
        <taxon>Tunicata</taxon>
        <taxon>Appendicularia</taxon>
        <taxon>Copelata</taxon>
        <taxon>Oikopleuridae</taxon>
        <taxon>Oikopleura</taxon>
    </lineage>
</organism>
<dbReference type="EMBL" id="FN653018">
    <property type="protein sequence ID" value="CBY22033.1"/>
    <property type="molecule type" value="Genomic_DNA"/>
</dbReference>
<sequence length="133" mass="14720">MSNEVDLAKLAGEAQKRCEGNEETLFDKIIRKEIPSDIIYEDDAALAFRDISPQAPVHFLVIPKARIPQLSKATDSDAGILGHLLNVARKCAEQEKLEEGYRVVINNGVHGAQSVYHIHVHVLGGRQMNWPPG</sequence>
<dbReference type="PRINTS" id="PR00332">
    <property type="entry name" value="HISTRIAD"/>
</dbReference>
<dbReference type="FunFam" id="3.30.428.10:FF:000005">
    <property type="entry name" value="Histidine triad nucleotide-binding protein 1"/>
    <property type="match status" value="1"/>
</dbReference>
<dbReference type="PANTHER" id="PTHR23089">
    <property type="entry name" value="HISTIDINE TRIAD HIT PROTEIN"/>
    <property type="match status" value="1"/>
</dbReference>
<dbReference type="InParanoid" id="E4WXE1"/>
<dbReference type="InterPro" id="IPR011146">
    <property type="entry name" value="HIT-like"/>
</dbReference>
<evidence type="ECO:0000256" key="3">
    <source>
        <dbReference type="PIRSR" id="PIRSR601310-1"/>
    </source>
</evidence>
<dbReference type="SUPFAM" id="SSF54197">
    <property type="entry name" value="HIT-like"/>
    <property type="match status" value="1"/>
</dbReference>
<dbReference type="InterPro" id="IPR019808">
    <property type="entry name" value="Histidine_triad_CS"/>
</dbReference>
<dbReference type="PROSITE" id="PS00892">
    <property type="entry name" value="HIT_1"/>
    <property type="match status" value="1"/>
</dbReference>
<dbReference type="GO" id="GO:0003824">
    <property type="term" value="F:catalytic activity"/>
    <property type="evidence" value="ECO:0007669"/>
    <property type="project" value="InterPro"/>
</dbReference>
<evidence type="ECO:0000259" key="6">
    <source>
        <dbReference type="PROSITE" id="PS51084"/>
    </source>
</evidence>
<dbReference type="Proteomes" id="UP000001307">
    <property type="component" value="Unassembled WGS sequence"/>
</dbReference>
<dbReference type="AlphaFoldDB" id="E4WXE1"/>
<feature type="short sequence motif" description="Histidine triad motif" evidence="4 5">
    <location>
        <begin position="117"/>
        <end position="121"/>
    </location>
</feature>
<dbReference type="InterPro" id="IPR001310">
    <property type="entry name" value="Histidine_triad_HIT"/>
</dbReference>
<dbReference type="PROSITE" id="PS51084">
    <property type="entry name" value="HIT_2"/>
    <property type="match status" value="1"/>
</dbReference>
<dbReference type="OrthoDB" id="672793at2759"/>